<accession>Q2GT48</accession>
<dbReference type="HOGENOM" id="CLU_3068505_0_0_1"/>
<protein>
    <submittedName>
        <fullName evidence="1">Uncharacterized protein</fullName>
    </submittedName>
</protein>
<evidence type="ECO:0000313" key="2">
    <source>
        <dbReference type="Proteomes" id="UP000001056"/>
    </source>
</evidence>
<dbReference type="Proteomes" id="UP000001056">
    <property type="component" value="Unassembled WGS sequence"/>
</dbReference>
<dbReference type="InParanoid" id="Q2GT48"/>
<keyword evidence="2" id="KW-1185">Reference proteome</keyword>
<reference evidence="2" key="1">
    <citation type="journal article" date="2015" name="Genome Announc.">
        <title>Draft genome sequence of the cellulolytic fungus Chaetomium globosum.</title>
        <authorList>
            <person name="Cuomo C.A."/>
            <person name="Untereiner W.A."/>
            <person name="Ma L.-J."/>
            <person name="Grabherr M."/>
            <person name="Birren B.W."/>
        </authorList>
    </citation>
    <scope>NUCLEOTIDE SEQUENCE [LARGE SCALE GENOMIC DNA]</scope>
    <source>
        <strain evidence="2">ATCC 6205 / CBS 148.51 / DSM 1962 / NBRC 6347 / NRRL 1970</strain>
    </source>
</reference>
<dbReference type="OrthoDB" id="4140664at2759"/>
<dbReference type="VEuPathDB" id="FungiDB:CHGG_08856"/>
<proteinExistence type="predicted"/>
<name>Q2GT48_CHAGB</name>
<dbReference type="AlphaFoldDB" id="Q2GT48"/>
<evidence type="ECO:0000313" key="1">
    <source>
        <dbReference type="EMBL" id="EAQ84842.1"/>
    </source>
</evidence>
<dbReference type="GeneID" id="4395814"/>
<gene>
    <name evidence="1" type="ORF">CHGG_08856</name>
</gene>
<organism evidence="1 2">
    <name type="scientific">Chaetomium globosum (strain ATCC 6205 / CBS 148.51 / DSM 1962 / NBRC 6347 / NRRL 1970)</name>
    <name type="common">Soil fungus</name>
    <dbReference type="NCBI Taxonomy" id="306901"/>
    <lineage>
        <taxon>Eukaryota</taxon>
        <taxon>Fungi</taxon>
        <taxon>Dikarya</taxon>
        <taxon>Ascomycota</taxon>
        <taxon>Pezizomycotina</taxon>
        <taxon>Sordariomycetes</taxon>
        <taxon>Sordariomycetidae</taxon>
        <taxon>Sordariales</taxon>
        <taxon>Chaetomiaceae</taxon>
        <taxon>Chaetomium</taxon>
    </lineage>
</organism>
<dbReference type="EMBL" id="CH408034">
    <property type="protein sequence ID" value="EAQ84842.1"/>
    <property type="molecule type" value="Genomic_DNA"/>
</dbReference>
<sequence>MASKPSTCCGKSAECICANADVSGPCDGSCNCSGSEDGAFDPSEHETDFTTKK</sequence>
<dbReference type="RefSeq" id="XP_001226783.1">
    <property type="nucleotide sequence ID" value="XM_001226782.1"/>
</dbReference>